<protein>
    <submittedName>
        <fullName evidence="2">Helix-turn-helix domain-containing protein</fullName>
    </submittedName>
</protein>
<feature type="domain" description="HTH cro/C1-type" evidence="1">
    <location>
        <begin position="20"/>
        <end position="66"/>
    </location>
</feature>
<name>A0A7L4WFH3_9LACT</name>
<dbReference type="InterPro" id="IPR010057">
    <property type="entry name" value="Transcription_activator_Rgg_C"/>
</dbReference>
<organism evidence="3 4">
    <name type="scientific">Pseudolactococcus paracarnosus</name>
    <dbReference type="NCBI Taxonomy" id="2749962"/>
    <lineage>
        <taxon>Bacteria</taxon>
        <taxon>Bacillati</taxon>
        <taxon>Bacillota</taxon>
        <taxon>Bacilli</taxon>
        <taxon>Lactobacillales</taxon>
        <taxon>Streptococcaceae</taxon>
        <taxon>Pseudolactococcus</taxon>
    </lineage>
</organism>
<dbReference type="SUPFAM" id="SSF47413">
    <property type="entry name" value="lambda repressor-like DNA-binding domains"/>
    <property type="match status" value="1"/>
</dbReference>
<sequence>MEKEKLHDLGKFYASQRSGRGYTQKDVETIGLKKSQISNFENGKNMLSADRLLLAIQGINMSPNEFFHALNGYQGTKMQLFTRQLMEFQASRDSENIKKLIIEEPKSIHEALENVMIKSVVKEITGENLVTSEESSLVGKYLTNIDEWTEYEVAIFAYGIETLDVGDVYWLGKEMIERSEFYMQLVLNRQIIIRTTLHAFAYMIEHGEFKYAQYFNQQLEKMVSERELMDWIFYKFLNMIFDYKTEKTSHLVDEMQKYIDCLDIVGAKVTAQMFTKMLIDVSN</sequence>
<dbReference type="RefSeq" id="WP_109834275.1">
    <property type="nucleotide sequence ID" value="NZ_CP017195.1"/>
</dbReference>
<dbReference type="PROSITE" id="PS50943">
    <property type="entry name" value="HTH_CROC1"/>
    <property type="match status" value="1"/>
</dbReference>
<dbReference type="Proteomes" id="UP000516280">
    <property type="component" value="Chromosome"/>
</dbReference>
<dbReference type="SMART" id="SM00530">
    <property type="entry name" value="HTH_XRE"/>
    <property type="match status" value="1"/>
</dbReference>
<proteinExistence type="predicted"/>
<dbReference type="NCBIfam" id="TIGR01716">
    <property type="entry name" value="RGG_Cterm"/>
    <property type="match status" value="1"/>
</dbReference>
<evidence type="ECO:0000259" key="1">
    <source>
        <dbReference type="PROSITE" id="PS50943"/>
    </source>
</evidence>
<dbReference type="EMBL" id="JAAEDA010000022">
    <property type="protein sequence ID" value="MCJ1978404.1"/>
    <property type="molecule type" value="Genomic_DNA"/>
</dbReference>
<dbReference type="InterPro" id="IPR053163">
    <property type="entry name" value="HTH-type_regulator_Rgg"/>
</dbReference>
<evidence type="ECO:0000313" key="3">
    <source>
        <dbReference type="EMBL" id="QDJ28311.1"/>
    </source>
</evidence>
<accession>A0A7L4WFH3</accession>
<keyword evidence="5" id="KW-1185">Reference proteome</keyword>
<dbReference type="KEGG" id="lpaa:BHS01_07145"/>
<gene>
    <name evidence="3" type="ORF">BHS01_07145</name>
    <name evidence="2" type="ORF">GYN19_10640</name>
</gene>
<dbReference type="EMBL" id="CP017195">
    <property type="protein sequence ID" value="QDJ28311.1"/>
    <property type="molecule type" value="Genomic_DNA"/>
</dbReference>
<dbReference type="InterPro" id="IPR010982">
    <property type="entry name" value="Lambda_DNA-bd_dom_sf"/>
</dbReference>
<reference evidence="3 4" key="1">
    <citation type="submission" date="2016-09" db="EMBL/GenBank/DDBJ databases">
        <title>Lactic acid bacteria from MAP meat Genome sequencing and assembly.</title>
        <authorList>
            <person name="Behr J."/>
            <person name="Hilgarth M."/>
            <person name="Vogel R.F."/>
        </authorList>
    </citation>
    <scope>NUCLEOTIDE SEQUENCE [LARGE SCALE GENOMIC DNA]</scope>
    <source>
        <strain evidence="3 4">TMW21615</strain>
    </source>
</reference>
<dbReference type="PANTHER" id="PTHR37038">
    <property type="entry name" value="TRANSCRIPTIONAL REGULATOR-RELATED"/>
    <property type="match status" value="1"/>
</dbReference>
<evidence type="ECO:0000313" key="5">
    <source>
        <dbReference type="Proteomes" id="UP001522462"/>
    </source>
</evidence>
<reference evidence="2" key="2">
    <citation type="submission" date="2020-01" db="EMBL/GenBank/DDBJ databases">
        <authorList>
            <person name="Hilgarth M."/>
            <person name="Vogel R.F."/>
        </authorList>
    </citation>
    <scope>NUCLEOTIDE SEQUENCE</scope>
    <source>
        <strain evidence="2">TMW21897</strain>
    </source>
</reference>
<evidence type="ECO:0000313" key="2">
    <source>
        <dbReference type="EMBL" id="MCJ1978404.1"/>
    </source>
</evidence>
<dbReference type="InterPro" id="IPR001387">
    <property type="entry name" value="Cro/C1-type_HTH"/>
</dbReference>
<dbReference type="Pfam" id="PF21259">
    <property type="entry name" value="Rgg_C"/>
    <property type="match status" value="1"/>
</dbReference>
<dbReference type="AlphaFoldDB" id="A0A7L4WFH3"/>
<reference evidence="2 5" key="3">
    <citation type="journal article" date="2022" name="Microbiol. Res.">
        <title>Comparative genome analysis, predicted lifestyle and antimicrobial strategies of Lactococcus carnosus and Lactococcus paracarnosus isolated from meat.</title>
        <authorList>
            <person name="Werum V."/>
            <person name="Ehrmann M."/>
            <person name="Vogel R."/>
            <person name="Hilgarth M."/>
        </authorList>
    </citation>
    <scope>NUCLEOTIDE SEQUENCE [LARGE SCALE GENOMIC DNA]</scope>
    <source>
        <strain evidence="2 5">TMW21897</strain>
    </source>
</reference>
<dbReference type="GO" id="GO:0003677">
    <property type="term" value="F:DNA binding"/>
    <property type="evidence" value="ECO:0007669"/>
    <property type="project" value="InterPro"/>
</dbReference>
<dbReference type="Proteomes" id="UP001522462">
    <property type="component" value="Unassembled WGS sequence"/>
</dbReference>
<dbReference type="Pfam" id="PF01381">
    <property type="entry name" value="HTH_3"/>
    <property type="match status" value="1"/>
</dbReference>
<dbReference type="PANTHER" id="PTHR37038:SF12">
    <property type="entry name" value="TRANSCRIPTIONAL REGULATOR"/>
    <property type="match status" value="1"/>
</dbReference>
<evidence type="ECO:0000313" key="4">
    <source>
        <dbReference type="Proteomes" id="UP000516280"/>
    </source>
</evidence>
<dbReference type="Gene3D" id="1.10.260.40">
    <property type="entry name" value="lambda repressor-like DNA-binding domains"/>
    <property type="match status" value="1"/>
</dbReference>
<dbReference type="CDD" id="cd00093">
    <property type="entry name" value="HTH_XRE"/>
    <property type="match status" value="1"/>
</dbReference>